<dbReference type="GO" id="GO:0015744">
    <property type="term" value="P:succinate transport"/>
    <property type="evidence" value="ECO:0007669"/>
    <property type="project" value="UniProtKB-UniRule"/>
</dbReference>
<feature type="transmembrane region" description="Helical" evidence="13">
    <location>
        <begin position="64"/>
        <end position="82"/>
    </location>
</feature>
<keyword evidence="5 13" id="KW-0997">Cell inner membrane</keyword>
<feature type="transmembrane region" description="Helical" evidence="13">
    <location>
        <begin position="7"/>
        <end position="28"/>
    </location>
</feature>
<protein>
    <recommendedName>
        <fullName evidence="12 13">Multifunctional fusion protein</fullName>
    </recommendedName>
    <domain>
        <recommendedName>
            <fullName evidence="12">Replication restart protein DnaT</fullName>
        </recommendedName>
    </domain>
    <domain>
        <recommendedName>
            <fullName evidence="13">Probable succinate transporter subunit YjjB</fullName>
        </recommendedName>
    </domain>
</protein>
<evidence type="ECO:0000256" key="2">
    <source>
        <dbReference type="ARBA" id="ARBA00022448"/>
    </source>
</evidence>
<comment type="function">
    <text evidence="13">Involved in succinate export with YjjP. Both proteins are required for export.</text>
</comment>
<dbReference type="PANTHER" id="PTHR34390">
    <property type="entry name" value="UPF0442 PROTEIN YJJB-RELATED"/>
    <property type="match status" value="1"/>
</dbReference>
<evidence type="ECO:0000256" key="4">
    <source>
        <dbReference type="ARBA" id="ARBA00022515"/>
    </source>
</evidence>
<dbReference type="InterPro" id="IPR020914">
    <property type="entry name" value="YjjB"/>
</dbReference>
<dbReference type="PANTHER" id="PTHR34390:SF1">
    <property type="entry name" value="SUCCINATE TRANSPORTER SUBUNIT YJJB-RELATED"/>
    <property type="match status" value="1"/>
</dbReference>
<dbReference type="InterPro" id="IPR050539">
    <property type="entry name" value="ThrE_Dicarb/AminoAcid_Exp"/>
</dbReference>
<dbReference type="EMBL" id="LR134148">
    <property type="protein sequence ID" value="VEA42820.1"/>
    <property type="molecule type" value="Genomic_DNA"/>
</dbReference>
<dbReference type="GO" id="GO:0003697">
    <property type="term" value="F:single-stranded DNA binding"/>
    <property type="evidence" value="ECO:0007669"/>
    <property type="project" value="UniProtKB-UniRule"/>
</dbReference>
<evidence type="ECO:0000259" key="15">
    <source>
        <dbReference type="Pfam" id="PF12821"/>
    </source>
</evidence>
<keyword evidence="2 13" id="KW-0813">Transport</keyword>
<evidence type="ECO:0000256" key="13">
    <source>
        <dbReference type="HAMAP-Rule" id="MF_01191"/>
    </source>
</evidence>
<evidence type="ECO:0000256" key="8">
    <source>
        <dbReference type="ARBA" id="ARBA00022989"/>
    </source>
</evidence>
<comment type="subcellular location">
    <subcellularLocation>
        <location evidence="13">Cell inner membrane</location>
        <topology evidence="13">Multi-pass membrane protein</topology>
    </subcellularLocation>
    <subcellularLocation>
        <location evidence="1">Cell membrane</location>
        <topology evidence="1">Multi-pass membrane protein</topology>
    </subcellularLocation>
</comment>
<evidence type="ECO:0000256" key="9">
    <source>
        <dbReference type="ARBA" id="ARBA00023136"/>
    </source>
</evidence>
<evidence type="ECO:0000313" key="18">
    <source>
        <dbReference type="Proteomes" id="UP000273655"/>
    </source>
</evidence>
<keyword evidence="8 13" id="KW-1133">Transmembrane helix</keyword>
<dbReference type="NCBIfam" id="NF002770">
    <property type="entry name" value="PRK02854.1"/>
    <property type="match status" value="1"/>
</dbReference>
<keyword evidence="7 12" id="KW-0235">DNA replication</keyword>
<accession>A0A3S4FW66</accession>
<evidence type="ECO:0000256" key="11">
    <source>
        <dbReference type="ARBA" id="ARBA00038684"/>
    </source>
</evidence>
<feature type="domain" description="Threonine/Serine exporter ThrE" evidence="15">
    <location>
        <begin position="13"/>
        <end position="146"/>
    </location>
</feature>
<dbReference type="Pfam" id="PF12821">
    <property type="entry name" value="ThrE_2"/>
    <property type="match status" value="1"/>
</dbReference>
<evidence type="ECO:0000256" key="6">
    <source>
        <dbReference type="ARBA" id="ARBA00022692"/>
    </source>
</evidence>
<feature type="transmembrane region" description="Helical" evidence="13">
    <location>
        <begin position="88"/>
        <end position="110"/>
    </location>
</feature>
<comment type="subunit">
    <text evidence="11 13">The transporter is composed of YjjB and YjjP.</text>
</comment>
<evidence type="ECO:0000256" key="5">
    <source>
        <dbReference type="ARBA" id="ARBA00022519"/>
    </source>
</evidence>
<sequence>MGIIDFLLALMQDMILSAIPAVGFAMVFNVPHRALPWCALLGALGHGSRMLMMSAGFNIEWSTFMASLLVGSIGIQWSRWYLAHPKVFTVAAVIPMFPGISAYTAMISAVKISHLGYSEPMMITLLTNFLKASSIVGALSIGLSVPGLWLYRKRPRRVNGGTPPAVLTGLCGTIKTVALLGCCSILRNIMSSRILTSDVIGIDVLLHDHHAVLAKSTGGAVAVFANNAPAFYAVTPARMAELLALEEKLSRPGSDVALDAQFYEEPEAAPVAIPCGKFAMYPAWQPDADFQRQAALWGVALREPVTAEELAAFIAYWQAEGKVFHHIQWQQKLARSVQISRSSNGGMPQRDINSVSEPDNHIPPGFRG</sequence>
<feature type="transmembrane region" description="Helical" evidence="13">
    <location>
        <begin position="122"/>
        <end position="145"/>
    </location>
</feature>
<evidence type="ECO:0000256" key="1">
    <source>
        <dbReference type="ARBA" id="ARBA00004651"/>
    </source>
</evidence>
<dbReference type="GO" id="GO:1990077">
    <property type="term" value="C:primosome complex"/>
    <property type="evidence" value="ECO:0007669"/>
    <property type="project" value="UniProtKB-UniRule"/>
</dbReference>
<evidence type="ECO:0000256" key="3">
    <source>
        <dbReference type="ARBA" id="ARBA00022475"/>
    </source>
</evidence>
<evidence type="ECO:0000259" key="16">
    <source>
        <dbReference type="Pfam" id="PF17948"/>
    </source>
</evidence>
<feature type="region of interest" description="Disordered" evidence="14">
    <location>
        <begin position="340"/>
        <end position="368"/>
    </location>
</feature>
<organism evidence="17 18">
    <name type="scientific">Salmonella enterica I</name>
    <dbReference type="NCBI Taxonomy" id="59201"/>
    <lineage>
        <taxon>Bacteria</taxon>
        <taxon>Pseudomonadati</taxon>
        <taxon>Pseudomonadota</taxon>
        <taxon>Gammaproteobacteria</taxon>
        <taxon>Enterobacterales</taxon>
        <taxon>Enterobacteriaceae</taxon>
        <taxon>Salmonella</taxon>
    </lineage>
</organism>
<dbReference type="HAMAP" id="MF_01191">
    <property type="entry name" value="YjjB"/>
    <property type="match status" value="1"/>
</dbReference>
<evidence type="ECO:0000256" key="10">
    <source>
        <dbReference type="ARBA" id="ARBA00034125"/>
    </source>
</evidence>
<comment type="similarity">
    <text evidence="12">Belongs to the DnaT family.</text>
</comment>
<dbReference type="InterPro" id="IPR024528">
    <property type="entry name" value="ThrE_2"/>
</dbReference>
<dbReference type="InterPro" id="IPR040480">
    <property type="entry name" value="DnaT_DNA_bind"/>
</dbReference>
<gene>
    <name evidence="12 17" type="primary">dnaT</name>
    <name evidence="13" type="synonym">yjjB</name>
    <name evidence="17" type="ORF">NCTC8271_05029</name>
</gene>
<name>A0A3S4FW66_SALET</name>
<feature type="compositionally biased region" description="Polar residues" evidence="14">
    <location>
        <begin position="340"/>
        <end position="357"/>
    </location>
</feature>
<comment type="subunit">
    <text evidence="12">Homooligomerizes. Interacts with PriB. Component of the replication restart primosome. Primosome assembly occurs via a 'hand-off' mechanism. PriA binds to replication forks, subsequently PriB then DnaT bind; DnaT then displaces ssDNA to generate the helicase loading substrate.</text>
</comment>
<evidence type="ECO:0000313" key="17">
    <source>
        <dbReference type="EMBL" id="VEA42820.1"/>
    </source>
</evidence>
<dbReference type="NCBIfam" id="NF007391">
    <property type="entry name" value="PRK09917.1"/>
    <property type="match status" value="1"/>
</dbReference>
<dbReference type="Pfam" id="PF17948">
    <property type="entry name" value="DnaT"/>
    <property type="match status" value="1"/>
</dbReference>
<dbReference type="Gene3D" id="1.10.8.1180">
    <property type="match status" value="1"/>
</dbReference>
<dbReference type="Proteomes" id="UP000273655">
    <property type="component" value="Chromosome 1"/>
</dbReference>
<dbReference type="AlphaFoldDB" id="A0A3S4FW66"/>
<keyword evidence="6 13" id="KW-0812">Transmembrane</keyword>
<reference evidence="17 18" key="1">
    <citation type="submission" date="2018-12" db="EMBL/GenBank/DDBJ databases">
        <authorList>
            <consortium name="Pathogen Informatics"/>
        </authorList>
    </citation>
    <scope>NUCLEOTIDE SEQUENCE [LARGE SCALE GENOMIC DNA]</scope>
    <source>
        <strain evidence="17 18">NCTC8271</strain>
    </source>
</reference>
<feature type="transmembrane region" description="Helical" evidence="13">
    <location>
        <begin position="165"/>
        <end position="186"/>
    </location>
</feature>
<dbReference type="GO" id="GO:0005886">
    <property type="term" value="C:plasma membrane"/>
    <property type="evidence" value="ECO:0007669"/>
    <property type="project" value="UniProtKB-SubCell"/>
</dbReference>
<dbReference type="HAMAP" id="MF_01061">
    <property type="entry name" value="DnaT"/>
    <property type="match status" value="1"/>
</dbReference>
<dbReference type="GO" id="GO:0006269">
    <property type="term" value="P:DNA replication, synthesis of primer"/>
    <property type="evidence" value="ECO:0007669"/>
    <property type="project" value="UniProtKB-KW"/>
</dbReference>
<comment type="function">
    <text evidence="12">Involved in the restart of stalled replication forks, which reloads the replicative helicase on sites other than the origin of replication. Can function in multiple replication restart pathways. Displaces ssDNA from a PriB-ssDNA complex. Probably forms a spiral filament on ssDNA.</text>
</comment>
<proteinExistence type="inferred from homology"/>
<keyword evidence="9 13" id="KW-0472">Membrane</keyword>
<evidence type="ECO:0000256" key="7">
    <source>
        <dbReference type="ARBA" id="ARBA00022705"/>
    </source>
</evidence>
<evidence type="ECO:0000256" key="12">
    <source>
        <dbReference type="HAMAP-Rule" id="MF_01061"/>
    </source>
</evidence>
<keyword evidence="3 13" id="KW-1003">Cell membrane</keyword>
<dbReference type="InterPro" id="IPR020917">
    <property type="entry name" value="DnaT"/>
</dbReference>
<keyword evidence="12" id="KW-0238">DNA-binding</keyword>
<comment type="similarity">
    <text evidence="10 13">Belongs to the ThrE exporter (TC 2.A.79) family.</text>
</comment>
<feature type="domain" description="DnaT DNA-binding" evidence="16">
    <location>
        <begin position="278"/>
        <end position="345"/>
    </location>
</feature>
<keyword evidence="4 12" id="KW-0639">Primosome</keyword>
<evidence type="ECO:0000256" key="14">
    <source>
        <dbReference type="SAM" id="MobiDB-lite"/>
    </source>
</evidence>